<evidence type="ECO:0000256" key="5">
    <source>
        <dbReference type="ARBA" id="ARBA00023004"/>
    </source>
</evidence>
<dbReference type="EMBL" id="FOWQ01000003">
    <property type="protein sequence ID" value="SFP10266.1"/>
    <property type="molecule type" value="Genomic_DNA"/>
</dbReference>
<dbReference type="GO" id="GO:0004497">
    <property type="term" value="F:monooxygenase activity"/>
    <property type="evidence" value="ECO:0007669"/>
    <property type="project" value="UniProtKB-KW"/>
</dbReference>
<dbReference type="PANTHER" id="PTHR46696">
    <property type="entry name" value="P450, PUTATIVE (EUROFUNG)-RELATED"/>
    <property type="match status" value="1"/>
</dbReference>
<evidence type="ECO:0000313" key="9">
    <source>
        <dbReference type="Proteomes" id="UP000198857"/>
    </source>
</evidence>
<evidence type="ECO:0000256" key="7">
    <source>
        <dbReference type="RuleBase" id="RU000461"/>
    </source>
</evidence>
<dbReference type="SUPFAM" id="SSF48264">
    <property type="entry name" value="Cytochrome P450"/>
    <property type="match status" value="1"/>
</dbReference>
<reference evidence="9" key="1">
    <citation type="submission" date="2016-10" db="EMBL/GenBank/DDBJ databases">
        <authorList>
            <person name="Varghese N."/>
            <person name="Submissions S."/>
        </authorList>
    </citation>
    <scope>NUCLEOTIDE SEQUENCE [LARGE SCALE GENOMIC DNA]</scope>
    <source>
        <strain evidence="9">DSM 44208</strain>
    </source>
</reference>
<evidence type="ECO:0000256" key="1">
    <source>
        <dbReference type="ARBA" id="ARBA00010617"/>
    </source>
</evidence>
<dbReference type="AlphaFoldDB" id="A0A1I5MMV1"/>
<dbReference type="GO" id="GO:0020037">
    <property type="term" value="F:heme binding"/>
    <property type="evidence" value="ECO:0007669"/>
    <property type="project" value="InterPro"/>
</dbReference>
<dbReference type="InterPro" id="IPR001128">
    <property type="entry name" value="Cyt_P450"/>
</dbReference>
<evidence type="ECO:0000313" key="8">
    <source>
        <dbReference type="EMBL" id="SFP10266.1"/>
    </source>
</evidence>
<dbReference type="InterPro" id="IPR002397">
    <property type="entry name" value="Cyt_P450_B"/>
</dbReference>
<keyword evidence="5 7" id="KW-0408">Iron</keyword>
<organism evidence="8 9">
    <name type="scientific">Geodermatophilus dictyosporus</name>
    <dbReference type="NCBI Taxonomy" id="1523247"/>
    <lineage>
        <taxon>Bacteria</taxon>
        <taxon>Bacillati</taxon>
        <taxon>Actinomycetota</taxon>
        <taxon>Actinomycetes</taxon>
        <taxon>Geodermatophilales</taxon>
        <taxon>Geodermatophilaceae</taxon>
        <taxon>Geodermatophilus</taxon>
    </lineage>
</organism>
<keyword evidence="4 7" id="KW-0560">Oxidoreductase</keyword>
<dbReference type="GO" id="GO:0016705">
    <property type="term" value="F:oxidoreductase activity, acting on paired donors, with incorporation or reduction of molecular oxygen"/>
    <property type="evidence" value="ECO:0007669"/>
    <property type="project" value="InterPro"/>
</dbReference>
<dbReference type="Proteomes" id="UP000198857">
    <property type="component" value="Unassembled WGS sequence"/>
</dbReference>
<dbReference type="PROSITE" id="PS00086">
    <property type="entry name" value="CYTOCHROME_P450"/>
    <property type="match status" value="1"/>
</dbReference>
<comment type="similarity">
    <text evidence="1 7">Belongs to the cytochrome P450 family.</text>
</comment>
<evidence type="ECO:0000256" key="6">
    <source>
        <dbReference type="ARBA" id="ARBA00023033"/>
    </source>
</evidence>
<keyword evidence="2 7" id="KW-0349">Heme</keyword>
<keyword evidence="6 7" id="KW-0503">Monooxygenase</keyword>
<protein>
    <recommendedName>
        <fullName evidence="10">Cytochrome P450</fullName>
    </recommendedName>
</protein>
<evidence type="ECO:0008006" key="10">
    <source>
        <dbReference type="Google" id="ProtNLM"/>
    </source>
</evidence>
<evidence type="ECO:0000256" key="3">
    <source>
        <dbReference type="ARBA" id="ARBA00022723"/>
    </source>
</evidence>
<dbReference type="CDD" id="cd20625">
    <property type="entry name" value="CYP164-like"/>
    <property type="match status" value="1"/>
</dbReference>
<dbReference type="InterPro" id="IPR017972">
    <property type="entry name" value="Cyt_P450_CS"/>
</dbReference>
<proteinExistence type="inferred from homology"/>
<evidence type="ECO:0000256" key="2">
    <source>
        <dbReference type="ARBA" id="ARBA00022617"/>
    </source>
</evidence>
<gene>
    <name evidence="8" type="ORF">SAMN05660464_2056</name>
</gene>
<dbReference type="Pfam" id="PF00067">
    <property type="entry name" value="p450"/>
    <property type="match status" value="1"/>
</dbReference>
<accession>A0A1I5MMV1</accession>
<dbReference type="Gene3D" id="1.10.630.10">
    <property type="entry name" value="Cytochrome P450"/>
    <property type="match status" value="1"/>
</dbReference>
<dbReference type="InterPro" id="IPR036396">
    <property type="entry name" value="Cyt_P450_sf"/>
</dbReference>
<name>A0A1I5MMV1_9ACTN</name>
<dbReference type="PRINTS" id="PR00359">
    <property type="entry name" value="BP450"/>
</dbReference>
<keyword evidence="3 7" id="KW-0479">Metal-binding</keyword>
<dbReference type="RefSeq" id="WP_169064024.1">
    <property type="nucleotide sequence ID" value="NZ_FOWQ01000003.1"/>
</dbReference>
<dbReference type="GO" id="GO:0005506">
    <property type="term" value="F:iron ion binding"/>
    <property type="evidence" value="ECO:0007669"/>
    <property type="project" value="InterPro"/>
</dbReference>
<dbReference type="FunFam" id="1.10.630.10:FF:000018">
    <property type="entry name" value="Cytochrome P450 monooxygenase"/>
    <property type="match status" value="1"/>
</dbReference>
<keyword evidence="9" id="KW-1185">Reference proteome</keyword>
<evidence type="ECO:0000256" key="4">
    <source>
        <dbReference type="ARBA" id="ARBA00023002"/>
    </source>
</evidence>
<sequence length="398" mass="43472">MAPLDLTDPAVVADPYPAFAAARAVAPVQWHEDLGLWLAFTHAESNAVLRDRRLGRIWRDREPADRFGAFNLIHRNALLEMEPPDHTRLRRLVSAAFARGHVERLRPWVERYAAELADGLVERSGGSEPVDVLSGMAEELPVGVIAELLGVPAADRPLLRPWSNAIVKMYEYGRTAEVEDAAERAAAEFVAYLRELAAERRRAPGEDLLTHLVTVRDAEGGRLTEDELVTTCILLLNAGHEATVNVSGNGLVALLEHRDQLGRLRADPALLPTAVEELMRFDSPLQLFERTATADVELGGATVRAGEKVAALLGAANRDPAVFADPDTLDVGRTDNPHVSFGAGVHFCIGAPLARVELQASFGALLTRTRDLQLARPARRRPEFVIRGLTELPVVLTP</sequence>
<dbReference type="PANTHER" id="PTHR46696:SF1">
    <property type="entry name" value="CYTOCHROME P450 YJIB-RELATED"/>
    <property type="match status" value="1"/>
</dbReference>
<dbReference type="STRING" id="1523247.SAMN05660464_2056"/>